<reference evidence="4" key="1">
    <citation type="submission" date="2015-11" db="EMBL/GenBank/DDBJ databases">
        <title>De novo transcriptome assembly of four potential Pierce s Disease insect vectors from Arizona vineyards.</title>
        <authorList>
            <person name="Tassone E.E."/>
        </authorList>
    </citation>
    <scope>NUCLEOTIDE SEQUENCE</scope>
</reference>
<comment type="similarity">
    <text evidence="2">Belongs to the pseudouridine synthase RluA family.</text>
</comment>
<dbReference type="AlphaFoldDB" id="A0A1B6FH08"/>
<name>A0A1B6FH08_9HEMI</name>
<organism evidence="4">
    <name type="scientific">Cuerna arida</name>
    <dbReference type="NCBI Taxonomy" id="1464854"/>
    <lineage>
        <taxon>Eukaryota</taxon>
        <taxon>Metazoa</taxon>
        <taxon>Ecdysozoa</taxon>
        <taxon>Arthropoda</taxon>
        <taxon>Hexapoda</taxon>
        <taxon>Insecta</taxon>
        <taxon>Pterygota</taxon>
        <taxon>Neoptera</taxon>
        <taxon>Paraneoptera</taxon>
        <taxon>Hemiptera</taxon>
        <taxon>Auchenorrhyncha</taxon>
        <taxon>Membracoidea</taxon>
        <taxon>Cicadellidae</taxon>
        <taxon>Cicadellinae</taxon>
        <taxon>Proconiini</taxon>
        <taxon>Cuerna</taxon>
    </lineage>
</organism>
<dbReference type="GO" id="GO:0001522">
    <property type="term" value="P:pseudouridine synthesis"/>
    <property type="evidence" value="ECO:0007669"/>
    <property type="project" value="InterPro"/>
</dbReference>
<keyword evidence="3" id="KW-0413">Isomerase</keyword>
<dbReference type="PANTHER" id="PTHR21600:SF83">
    <property type="entry name" value="PSEUDOURIDYLATE SYNTHASE RPUSD4, MITOCHONDRIAL"/>
    <property type="match status" value="1"/>
</dbReference>
<sequence>MSALFKSILKDALCVRSVVCNSCLERGSHQYRKTITWENTLQFSEFLTKSIVYHDNGLLVLNKPYGVSFSRSSGSNNADKSRPDPEEIVFNKQKEHKVKNPNSIYATSGIVSDSLSLVDCLPYLKQQFGYNKLYIARVPEKYVSGVAILTTSPDLVEHINKGRAHAPTGKDKYLAVVVGVPRYTSGKIKLGFKLEQHPKKGKRIVLLQKWSNRAYKRGEIRIGTFHHEVISSGYNDLASLVQINVDLRKHHAYRVFCADYLHSPVLGDNLFGSRVQTLMGVPTTVHHFNDVADTPQKLPQEIYSHLELTTGEAPIIPVHIHLEEMLLPRFFKKGQSLLLRAPVPPHFLWTCERLG</sequence>
<dbReference type="Gene3D" id="3.30.2350.10">
    <property type="entry name" value="Pseudouridine synthase"/>
    <property type="match status" value="1"/>
</dbReference>
<dbReference type="GO" id="GO:0003723">
    <property type="term" value="F:RNA binding"/>
    <property type="evidence" value="ECO:0007669"/>
    <property type="project" value="InterPro"/>
</dbReference>
<evidence type="ECO:0000256" key="1">
    <source>
        <dbReference type="ARBA" id="ARBA00001166"/>
    </source>
</evidence>
<dbReference type="PANTHER" id="PTHR21600">
    <property type="entry name" value="MITOCHONDRIAL RNA PSEUDOURIDINE SYNTHASE"/>
    <property type="match status" value="1"/>
</dbReference>
<protein>
    <recommendedName>
        <fullName evidence="5">Pseudouridine synthase RsuA/RluA-like domain-containing protein</fullName>
    </recommendedName>
</protein>
<evidence type="ECO:0000256" key="3">
    <source>
        <dbReference type="ARBA" id="ARBA00023235"/>
    </source>
</evidence>
<evidence type="ECO:0000313" key="4">
    <source>
        <dbReference type="EMBL" id="JAS49465.1"/>
    </source>
</evidence>
<dbReference type="GO" id="GO:0009982">
    <property type="term" value="F:pseudouridine synthase activity"/>
    <property type="evidence" value="ECO:0007669"/>
    <property type="project" value="InterPro"/>
</dbReference>
<accession>A0A1B6FH08</accession>
<dbReference type="InterPro" id="IPR050188">
    <property type="entry name" value="RluA_PseudoU_synthase"/>
</dbReference>
<evidence type="ECO:0000256" key="2">
    <source>
        <dbReference type="ARBA" id="ARBA00010876"/>
    </source>
</evidence>
<gene>
    <name evidence="4" type="ORF">g.16585</name>
</gene>
<feature type="non-terminal residue" evidence="4">
    <location>
        <position position="355"/>
    </location>
</feature>
<comment type="catalytic activity">
    <reaction evidence="1">
        <text>a uridine in mRNA = a pseudouridine in mRNA</text>
        <dbReference type="Rhea" id="RHEA:56644"/>
        <dbReference type="Rhea" id="RHEA-COMP:14658"/>
        <dbReference type="Rhea" id="RHEA-COMP:14659"/>
        <dbReference type="ChEBI" id="CHEBI:65314"/>
        <dbReference type="ChEBI" id="CHEBI:65315"/>
    </reaction>
</comment>
<proteinExistence type="inferred from homology"/>
<evidence type="ECO:0008006" key="5">
    <source>
        <dbReference type="Google" id="ProtNLM"/>
    </source>
</evidence>
<dbReference type="InterPro" id="IPR020103">
    <property type="entry name" value="PsdUridine_synth_cat_dom_sf"/>
</dbReference>
<dbReference type="SUPFAM" id="SSF55120">
    <property type="entry name" value="Pseudouridine synthase"/>
    <property type="match status" value="1"/>
</dbReference>
<dbReference type="EMBL" id="GECZ01020304">
    <property type="protein sequence ID" value="JAS49465.1"/>
    <property type="molecule type" value="Transcribed_RNA"/>
</dbReference>